<dbReference type="GO" id="GO:0032049">
    <property type="term" value="P:cardiolipin biosynthetic process"/>
    <property type="evidence" value="ECO:0007669"/>
    <property type="project" value="UniProtKB-UniRule"/>
</dbReference>
<evidence type="ECO:0000256" key="11">
    <source>
        <dbReference type="ARBA" id="ARBA00023264"/>
    </source>
</evidence>
<dbReference type="HAMAP" id="MF_01916">
    <property type="entry name" value="Cardiolipin_synth_Cls"/>
    <property type="match status" value="1"/>
</dbReference>
<evidence type="ECO:0000256" key="2">
    <source>
        <dbReference type="ARBA" id="ARBA00022475"/>
    </source>
</evidence>
<protein>
    <recommendedName>
        <fullName evidence="12 13">Cardiolipin synthase</fullName>
        <shortName evidence="12">CL synthase</shortName>
        <ecNumber evidence="12 13">2.7.8.-</ecNumber>
    </recommendedName>
</protein>
<dbReference type="InterPro" id="IPR030874">
    <property type="entry name" value="Cardiolipin_synth_Firmi"/>
</dbReference>
<keyword evidence="8 12" id="KW-0443">Lipid metabolism</keyword>
<keyword evidence="5 12" id="KW-0812">Transmembrane</keyword>
<evidence type="ECO:0000256" key="7">
    <source>
        <dbReference type="ARBA" id="ARBA00022989"/>
    </source>
</evidence>
<dbReference type="OrthoDB" id="9762009at2"/>
<dbReference type="GO" id="GO:0005886">
    <property type="term" value="C:plasma membrane"/>
    <property type="evidence" value="ECO:0007669"/>
    <property type="project" value="UniProtKB-SubCell"/>
</dbReference>
<keyword evidence="2 12" id="KW-1003">Cell membrane</keyword>
<keyword evidence="16" id="KW-1185">Reference proteome</keyword>
<evidence type="ECO:0000256" key="10">
    <source>
        <dbReference type="ARBA" id="ARBA00023209"/>
    </source>
</evidence>
<dbReference type="SMART" id="SM00155">
    <property type="entry name" value="PLDc"/>
    <property type="match status" value="2"/>
</dbReference>
<dbReference type="InterPro" id="IPR025202">
    <property type="entry name" value="PLD-like_dom"/>
</dbReference>
<dbReference type="InterPro" id="IPR022924">
    <property type="entry name" value="Cardiolipin_synthase"/>
</dbReference>
<evidence type="ECO:0000256" key="5">
    <source>
        <dbReference type="ARBA" id="ARBA00022692"/>
    </source>
</evidence>
<dbReference type="SUPFAM" id="SSF56024">
    <property type="entry name" value="Phospholipase D/nuclease"/>
    <property type="match status" value="2"/>
</dbReference>
<dbReference type="PANTHER" id="PTHR21248">
    <property type="entry name" value="CARDIOLIPIN SYNTHASE"/>
    <property type="match status" value="1"/>
</dbReference>
<keyword evidence="9 12" id="KW-0472">Membrane</keyword>
<dbReference type="Pfam" id="PF13396">
    <property type="entry name" value="PLDc_N"/>
    <property type="match status" value="1"/>
</dbReference>
<feature type="active site" evidence="12">
    <location>
        <position position="227"/>
    </location>
</feature>
<evidence type="ECO:0000256" key="12">
    <source>
        <dbReference type="HAMAP-Rule" id="MF_01916"/>
    </source>
</evidence>
<evidence type="ECO:0000256" key="1">
    <source>
        <dbReference type="ARBA" id="ARBA00004651"/>
    </source>
</evidence>
<feature type="active site" evidence="12">
    <location>
        <position position="403"/>
    </location>
</feature>
<evidence type="ECO:0000313" key="16">
    <source>
        <dbReference type="Proteomes" id="UP000223913"/>
    </source>
</evidence>
<accession>A0A2D0N8P1</accession>
<evidence type="ECO:0000256" key="13">
    <source>
        <dbReference type="NCBIfam" id="TIGR04265"/>
    </source>
</evidence>
<comment type="caution">
    <text evidence="15">The sequence shown here is derived from an EMBL/GenBank/DDBJ whole genome shotgun (WGS) entry which is preliminary data.</text>
</comment>
<dbReference type="NCBIfam" id="TIGR04265">
    <property type="entry name" value="bac_cardiolipin"/>
    <property type="match status" value="1"/>
</dbReference>
<evidence type="ECO:0000259" key="14">
    <source>
        <dbReference type="PROSITE" id="PS50035"/>
    </source>
</evidence>
<sequence length="483" mass="55079">MLFTLLFIAYILATIGVVLNLLISGARPTKTMAWLLVVIVLPVLGIILYLVFGVNRRKYKFYKIKEAQKVKKYLSRVDGFYEDHFTEQAILPENRDIYRKTPELISKNCRFLPYPDNKAKILRNGPATFDAIFDALEKAETFIHIQYYIFEEGELTDRMMKIFKEKAKAGVEIRLLYDGVGSQFLSNKYTNQLQELGGNHSCFLPIANMRPTSTLNYRNHRKIIIVDGKIGFTGGINVTDKYIRSDAGPLGIWHDMHLQLEGPIVNSLQAVFVTDWNFATEREENGDLLKDKYFPKSEPKGDAVAQIVASGPDSDFSSIRQEYFSLITQADDYVYITNSYVIPGEAILTALQTAALSGVDVRLIIPETSDSVVVKWGVRSYFEEMLRAGVRIYLYKDNFLHSKTLVADDEVISIGTANFDLRSFEQNFEVNALVYNESLAKELKSYFMEDIENCEELKLEEFKERPVGDKIKEGIAKIFSPIL</sequence>
<dbReference type="CDD" id="cd09110">
    <property type="entry name" value="PLDc_CLS_1"/>
    <property type="match status" value="1"/>
</dbReference>
<comment type="subcellular location">
    <subcellularLocation>
        <location evidence="1 12">Cell membrane</location>
        <topology evidence="1 12">Multi-pass membrane protein</topology>
    </subcellularLocation>
</comment>
<name>A0A2D0N8P1_FLAN2</name>
<dbReference type="RefSeq" id="WP_099151906.1">
    <property type="nucleotide sequence ID" value="NZ_PDUD01000024.1"/>
</dbReference>
<dbReference type="EMBL" id="PDUD01000024">
    <property type="protein sequence ID" value="PHN04845.1"/>
    <property type="molecule type" value="Genomic_DNA"/>
</dbReference>
<evidence type="ECO:0000256" key="3">
    <source>
        <dbReference type="ARBA" id="ARBA00022516"/>
    </source>
</evidence>
<dbReference type="InterPro" id="IPR027379">
    <property type="entry name" value="CLS_N"/>
</dbReference>
<feature type="active site" evidence="12">
    <location>
        <position position="401"/>
    </location>
</feature>
<dbReference type="GO" id="GO:0008808">
    <property type="term" value="F:cardiolipin synthase activity"/>
    <property type="evidence" value="ECO:0007669"/>
    <property type="project" value="UniProtKB-UniRule"/>
</dbReference>
<dbReference type="PANTHER" id="PTHR21248:SF22">
    <property type="entry name" value="PHOSPHOLIPASE D"/>
    <property type="match status" value="1"/>
</dbReference>
<feature type="domain" description="PLD phosphodiesterase" evidence="14">
    <location>
        <begin position="396"/>
        <end position="423"/>
    </location>
</feature>
<dbReference type="InterPro" id="IPR001736">
    <property type="entry name" value="PLipase_D/transphosphatidylase"/>
</dbReference>
<feature type="active site" evidence="12">
    <location>
        <position position="408"/>
    </location>
</feature>
<evidence type="ECO:0000256" key="4">
    <source>
        <dbReference type="ARBA" id="ARBA00022679"/>
    </source>
</evidence>
<comment type="catalytic activity">
    <reaction evidence="12">
        <text>2 a 1,2-diacyl-sn-glycero-3-phospho-(1'-sn-glycerol) = a cardiolipin + glycerol</text>
        <dbReference type="Rhea" id="RHEA:31451"/>
        <dbReference type="ChEBI" id="CHEBI:17754"/>
        <dbReference type="ChEBI" id="CHEBI:62237"/>
        <dbReference type="ChEBI" id="CHEBI:64716"/>
    </reaction>
</comment>
<feature type="active site" evidence="12">
    <location>
        <position position="220"/>
    </location>
</feature>
<evidence type="ECO:0000256" key="6">
    <source>
        <dbReference type="ARBA" id="ARBA00022737"/>
    </source>
</evidence>
<dbReference type="Proteomes" id="UP000223913">
    <property type="component" value="Unassembled WGS sequence"/>
</dbReference>
<evidence type="ECO:0000313" key="15">
    <source>
        <dbReference type="EMBL" id="PHN04845.1"/>
    </source>
</evidence>
<evidence type="ECO:0000256" key="9">
    <source>
        <dbReference type="ARBA" id="ARBA00023136"/>
    </source>
</evidence>
<dbReference type="Gene3D" id="3.30.870.10">
    <property type="entry name" value="Endonuclease Chain A"/>
    <property type="match status" value="2"/>
</dbReference>
<keyword evidence="11 12" id="KW-1208">Phospholipid metabolism</keyword>
<feature type="domain" description="PLD phosphodiesterase" evidence="14">
    <location>
        <begin position="215"/>
        <end position="242"/>
    </location>
</feature>
<dbReference type="PROSITE" id="PS50035">
    <property type="entry name" value="PLD"/>
    <property type="match status" value="2"/>
</dbReference>
<keyword evidence="10 12" id="KW-0594">Phospholipid biosynthesis</keyword>
<dbReference type="AlphaFoldDB" id="A0A2D0N8P1"/>
<feature type="active site" evidence="12">
    <location>
        <position position="222"/>
    </location>
</feature>
<reference evidence="15 16" key="1">
    <citation type="submission" date="2017-10" db="EMBL/GenBank/DDBJ databases">
        <title>The draft genome sequence of Lewinella nigricans NBRC 102662.</title>
        <authorList>
            <person name="Wang K."/>
        </authorList>
    </citation>
    <scope>NUCLEOTIDE SEQUENCE [LARGE SCALE GENOMIC DNA]</scope>
    <source>
        <strain evidence="15 16">NBRC 102662</strain>
    </source>
</reference>
<dbReference type="CDD" id="cd09112">
    <property type="entry name" value="PLDc_CLS_2"/>
    <property type="match status" value="1"/>
</dbReference>
<comment type="function">
    <text evidence="12">Catalyzes the reversible phosphatidyl group transfer from one phosphatidylglycerol molecule to another to form cardiolipin (CL) (diphosphatidylglycerol) and glycerol.</text>
</comment>
<dbReference type="EC" id="2.7.8.-" evidence="12 13"/>
<feature type="transmembrane region" description="Helical" evidence="12">
    <location>
        <begin position="7"/>
        <end position="26"/>
    </location>
</feature>
<keyword evidence="3 12" id="KW-0444">Lipid biosynthesis</keyword>
<keyword evidence="6" id="KW-0677">Repeat</keyword>
<evidence type="ECO:0000256" key="8">
    <source>
        <dbReference type="ARBA" id="ARBA00023098"/>
    </source>
</evidence>
<gene>
    <name evidence="15" type="primary">cls</name>
    <name evidence="15" type="ORF">CRP01_20265</name>
</gene>
<dbReference type="Pfam" id="PF13091">
    <property type="entry name" value="PLDc_2"/>
    <property type="match status" value="2"/>
</dbReference>
<proteinExistence type="inferred from homology"/>
<keyword evidence="7 12" id="KW-1133">Transmembrane helix</keyword>
<keyword evidence="4 12" id="KW-0808">Transferase</keyword>
<comment type="similarity">
    <text evidence="12">Belongs to the phospholipase D family. Cardiolipin synthase subfamily.</text>
</comment>
<organism evidence="15 16">
    <name type="scientific">Flavilitoribacter nigricans (strain ATCC 23147 / DSM 23189 / NBRC 102662 / NCIMB 1420 / SS-2)</name>
    <name type="common">Lewinella nigricans</name>
    <dbReference type="NCBI Taxonomy" id="1122177"/>
    <lineage>
        <taxon>Bacteria</taxon>
        <taxon>Pseudomonadati</taxon>
        <taxon>Bacteroidota</taxon>
        <taxon>Saprospiria</taxon>
        <taxon>Saprospirales</taxon>
        <taxon>Lewinellaceae</taxon>
        <taxon>Flavilitoribacter</taxon>
    </lineage>
</organism>
<feature type="transmembrane region" description="Helical" evidence="12">
    <location>
        <begin position="32"/>
        <end position="52"/>
    </location>
</feature>